<dbReference type="AlphaFoldDB" id="A0AAE0WBT6"/>
<keyword evidence="4" id="KW-1185">Reference proteome</keyword>
<protein>
    <submittedName>
        <fullName evidence="3">Uncharacterized protein</fullName>
    </submittedName>
</protein>
<keyword evidence="2" id="KW-1133">Transmembrane helix</keyword>
<feature type="region of interest" description="Disordered" evidence="1">
    <location>
        <begin position="303"/>
        <end position="325"/>
    </location>
</feature>
<evidence type="ECO:0000256" key="2">
    <source>
        <dbReference type="SAM" id="Phobius"/>
    </source>
</evidence>
<evidence type="ECO:0000313" key="3">
    <source>
        <dbReference type="EMBL" id="KAK3607802.1"/>
    </source>
</evidence>
<accession>A0AAE0WBT6</accession>
<dbReference type="EMBL" id="JAEAOA010001875">
    <property type="protein sequence ID" value="KAK3607802.1"/>
    <property type="molecule type" value="Genomic_DNA"/>
</dbReference>
<proteinExistence type="predicted"/>
<keyword evidence="2" id="KW-0472">Membrane</keyword>
<reference evidence="3" key="3">
    <citation type="submission" date="2023-05" db="EMBL/GenBank/DDBJ databases">
        <authorList>
            <person name="Smith C.H."/>
        </authorList>
    </citation>
    <scope>NUCLEOTIDE SEQUENCE</scope>
    <source>
        <strain evidence="3">CHS0354</strain>
        <tissue evidence="3">Mantle</tissue>
    </source>
</reference>
<keyword evidence="2" id="KW-0812">Transmembrane</keyword>
<gene>
    <name evidence="3" type="ORF">CHS0354_031303</name>
</gene>
<dbReference type="Proteomes" id="UP001195483">
    <property type="component" value="Unassembled WGS sequence"/>
</dbReference>
<reference evidence="3" key="1">
    <citation type="journal article" date="2021" name="Genome Biol. Evol.">
        <title>A High-Quality Reference Genome for a Parasitic Bivalve with Doubly Uniparental Inheritance (Bivalvia: Unionida).</title>
        <authorList>
            <person name="Smith C.H."/>
        </authorList>
    </citation>
    <scope>NUCLEOTIDE SEQUENCE</scope>
    <source>
        <strain evidence="3">CHS0354</strain>
    </source>
</reference>
<name>A0AAE0WBT6_9BIVA</name>
<reference evidence="3" key="2">
    <citation type="journal article" date="2021" name="Genome Biol. Evol.">
        <title>Developing a high-quality reference genome for a parasitic bivalve with doubly uniparental inheritance (Bivalvia: Unionida).</title>
        <authorList>
            <person name="Smith C.H."/>
        </authorList>
    </citation>
    <scope>NUCLEOTIDE SEQUENCE</scope>
    <source>
        <strain evidence="3">CHS0354</strain>
        <tissue evidence="3">Mantle</tissue>
    </source>
</reference>
<feature type="transmembrane region" description="Helical" evidence="2">
    <location>
        <begin position="185"/>
        <end position="209"/>
    </location>
</feature>
<evidence type="ECO:0000313" key="4">
    <source>
        <dbReference type="Proteomes" id="UP001195483"/>
    </source>
</evidence>
<evidence type="ECO:0000256" key="1">
    <source>
        <dbReference type="SAM" id="MobiDB-lite"/>
    </source>
</evidence>
<organism evidence="3 4">
    <name type="scientific">Potamilus streckersoni</name>
    <dbReference type="NCBI Taxonomy" id="2493646"/>
    <lineage>
        <taxon>Eukaryota</taxon>
        <taxon>Metazoa</taxon>
        <taxon>Spiralia</taxon>
        <taxon>Lophotrochozoa</taxon>
        <taxon>Mollusca</taxon>
        <taxon>Bivalvia</taxon>
        <taxon>Autobranchia</taxon>
        <taxon>Heteroconchia</taxon>
        <taxon>Palaeoheterodonta</taxon>
        <taxon>Unionida</taxon>
        <taxon>Unionoidea</taxon>
        <taxon>Unionidae</taxon>
        <taxon>Ambleminae</taxon>
        <taxon>Lampsilini</taxon>
        <taxon>Potamilus</taxon>
    </lineage>
</organism>
<comment type="caution">
    <text evidence="3">The sequence shown here is derived from an EMBL/GenBank/DDBJ whole genome shotgun (WGS) entry which is preliminary data.</text>
</comment>
<sequence length="325" mass="36598">MPQGKCYCEDIFGDVDCSVDLREPPVVYGIPERGVCDLQKKGCENVSVLGDNFVESEKLSCRLTLFKIKLNGTILQDTMSIIVKGERISFAQVSCNIADVRSKRSVQFNDDLDTVAIVYGVAVSNNKKNFSQDTSLLLYDSLCLDCMKAGFNIACKIKEGFYLENRKCIKKVTPSIPTDLGSKEVLIISAVLGSALVLLIGLIIVCCVMQRKKRKQYQKEKREREYQQLQEMERNKEYYGITEEVYDQINDEPETYHTIHDNPLSTNESTDKAERYMKIGTTKNAETDGYSSLSNVVHDECISDGGKPNIPYRPKLPTEITDSSN</sequence>